<dbReference type="GO" id="GO:0005737">
    <property type="term" value="C:cytoplasm"/>
    <property type="evidence" value="ECO:0007669"/>
    <property type="project" value="TreeGrafter"/>
</dbReference>
<feature type="domain" description="Serine hydrolase" evidence="2">
    <location>
        <begin position="2"/>
        <end position="188"/>
    </location>
</feature>
<dbReference type="OrthoDB" id="2094269at2759"/>
<accession>A0A6A6J2P7</accession>
<dbReference type="AlphaFoldDB" id="A0A6A6J2P7"/>
<dbReference type="PANTHER" id="PTHR48070:SF6">
    <property type="entry name" value="ESTERASE OVCA2"/>
    <property type="match status" value="1"/>
</dbReference>
<dbReference type="InterPro" id="IPR029058">
    <property type="entry name" value="AB_hydrolase_fold"/>
</dbReference>
<dbReference type="GO" id="GO:0005634">
    <property type="term" value="C:nucleus"/>
    <property type="evidence" value="ECO:0007669"/>
    <property type="project" value="TreeGrafter"/>
</dbReference>
<evidence type="ECO:0000313" key="3">
    <source>
        <dbReference type="EMBL" id="KAF2256482.1"/>
    </source>
</evidence>
<dbReference type="PANTHER" id="PTHR48070">
    <property type="entry name" value="ESTERASE OVCA2"/>
    <property type="match status" value="1"/>
</dbReference>
<keyword evidence="4" id="KW-1185">Reference proteome</keyword>
<reference evidence="3" key="1">
    <citation type="journal article" date="2020" name="Stud. Mycol.">
        <title>101 Dothideomycetes genomes: a test case for predicting lifestyles and emergence of pathogens.</title>
        <authorList>
            <person name="Haridas S."/>
            <person name="Albert R."/>
            <person name="Binder M."/>
            <person name="Bloem J."/>
            <person name="Labutti K."/>
            <person name="Salamov A."/>
            <person name="Andreopoulos B."/>
            <person name="Baker S."/>
            <person name="Barry K."/>
            <person name="Bills G."/>
            <person name="Bluhm B."/>
            <person name="Cannon C."/>
            <person name="Castanera R."/>
            <person name="Culley D."/>
            <person name="Daum C."/>
            <person name="Ezra D."/>
            <person name="Gonzalez J."/>
            <person name="Henrissat B."/>
            <person name="Kuo A."/>
            <person name="Liang C."/>
            <person name="Lipzen A."/>
            <person name="Lutzoni F."/>
            <person name="Magnuson J."/>
            <person name="Mondo S."/>
            <person name="Nolan M."/>
            <person name="Ohm R."/>
            <person name="Pangilinan J."/>
            <person name="Park H.-J."/>
            <person name="Ramirez L."/>
            <person name="Alfaro M."/>
            <person name="Sun H."/>
            <person name="Tritt A."/>
            <person name="Yoshinaga Y."/>
            <person name="Zwiers L.-H."/>
            <person name="Turgeon B."/>
            <person name="Goodwin S."/>
            <person name="Spatafora J."/>
            <person name="Crous P."/>
            <person name="Grigoriev I."/>
        </authorList>
    </citation>
    <scope>NUCLEOTIDE SEQUENCE</scope>
    <source>
        <strain evidence="3">CBS 122368</strain>
    </source>
</reference>
<dbReference type="InterPro" id="IPR005645">
    <property type="entry name" value="FSH-like_dom"/>
</dbReference>
<name>A0A6A6J2P7_9PLEO</name>
<protein>
    <submittedName>
        <fullName evidence="3">DUF341 domain protein</fullName>
    </submittedName>
</protein>
<keyword evidence="1" id="KW-0378">Hydrolase</keyword>
<dbReference type="RefSeq" id="XP_033691486.1">
    <property type="nucleotide sequence ID" value="XM_033826386.1"/>
</dbReference>
<sequence>MRFLCLHGMGTSSKILQMQTAALRHELGDDHTYEFVEEIAHISNPDVPHYQYFALNAHSYLRALDQLETYLAIHGPFDGVLGFSQGAEFALMYLIRHIHIYPGEPLPFKVCVLLSRIGVYDPACWLDTGRAVSLVEMPKGLSKIRIPVAAVWGEKDWEITKNESLATSGLIDEEFIWAFVHGGGHEIPGPSINGSVSGAVKVIRRAVTQAQMV</sequence>
<dbReference type="Gene3D" id="3.40.50.1820">
    <property type="entry name" value="alpha/beta hydrolase"/>
    <property type="match status" value="1"/>
</dbReference>
<dbReference type="Pfam" id="PF03959">
    <property type="entry name" value="FSH1"/>
    <property type="match status" value="1"/>
</dbReference>
<evidence type="ECO:0000259" key="2">
    <source>
        <dbReference type="Pfam" id="PF03959"/>
    </source>
</evidence>
<dbReference type="SUPFAM" id="SSF53474">
    <property type="entry name" value="alpha/beta-Hydrolases"/>
    <property type="match status" value="1"/>
</dbReference>
<dbReference type="GeneID" id="54579716"/>
<organism evidence="3 4">
    <name type="scientific">Trematosphaeria pertusa</name>
    <dbReference type="NCBI Taxonomy" id="390896"/>
    <lineage>
        <taxon>Eukaryota</taxon>
        <taxon>Fungi</taxon>
        <taxon>Dikarya</taxon>
        <taxon>Ascomycota</taxon>
        <taxon>Pezizomycotina</taxon>
        <taxon>Dothideomycetes</taxon>
        <taxon>Pleosporomycetidae</taxon>
        <taxon>Pleosporales</taxon>
        <taxon>Massarineae</taxon>
        <taxon>Trematosphaeriaceae</taxon>
        <taxon>Trematosphaeria</taxon>
    </lineage>
</organism>
<dbReference type="GO" id="GO:0016787">
    <property type="term" value="F:hydrolase activity"/>
    <property type="evidence" value="ECO:0007669"/>
    <property type="project" value="UniProtKB-KW"/>
</dbReference>
<evidence type="ECO:0000256" key="1">
    <source>
        <dbReference type="ARBA" id="ARBA00022801"/>
    </source>
</evidence>
<evidence type="ECO:0000313" key="4">
    <source>
        <dbReference type="Proteomes" id="UP000800094"/>
    </source>
</evidence>
<dbReference type="EMBL" id="ML987189">
    <property type="protein sequence ID" value="KAF2256482.1"/>
    <property type="molecule type" value="Genomic_DNA"/>
</dbReference>
<proteinExistence type="predicted"/>
<dbReference type="InterPro" id="IPR050593">
    <property type="entry name" value="LovG"/>
</dbReference>
<dbReference type="Proteomes" id="UP000800094">
    <property type="component" value="Unassembled WGS sequence"/>
</dbReference>
<dbReference type="GO" id="GO:0019748">
    <property type="term" value="P:secondary metabolic process"/>
    <property type="evidence" value="ECO:0007669"/>
    <property type="project" value="TreeGrafter"/>
</dbReference>
<gene>
    <name evidence="3" type="ORF">BU26DRAFT_499142</name>
</gene>